<dbReference type="AlphaFoldDB" id="A0A6A6D786"/>
<dbReference type="FunFam" id="3.40.30.10:FF:000404">
    <property type="entry name" value="WGS project CABT00000000 data, contig 2.14"/>
    <property type="match status" value="1"/>
</dbReference>
<protein>
    <recommendedName>
        <fullName evidence="4">AhpC-TSA-domain-containing protein</fullName>
    </recommendedName>
</protein>
<dbReference type="Pfam" id="PF13911">
    <property type="entry name" value="AhpC-TSA_2"/>
    <property type="match status" value="1"/>
</dbReference>
<sequence length="356" mass="38866">MTEKTNTPTMASSTARAMEPTPPHSAKEESTTATTSKTAPPTQPTSTDPTPPASQSGPKISTSADTNNTASPMQSPSSTTPVLEKEELDFSGNVEVNDDIPTQKDLDRVGNLLVLDAQGESRPFKSLYTGEGVAPRQLIIFVRHFFCGNCQEFLRTLSSSITPDSLLSLPTPTFITVVGCGRPELIDMYVQTTSCPFPVYADPTRKLYDLLGMTRTLDLGKKKPEYLQSNLFVTTVQSIMQGLKTGSGALKGGDLKQVGGEFLFEDGEVKWAHRMRNTRDHAEVTELRRVLGLDETKPPMRKRWSHGIKEMGKGRRSASWGRVRSKSKGVKDAKGDVVVENKEEEEKPVLSGSSTA</sequence>
<dbReference type="Proteomes" id="UP000800200">
    <property type="component" value="Unassembled WGS sequence"/>
</dbReference>
<evidence type="ECO:0000256" key="1">
    <source>
        <dbReference type="SAM" id="MobiDB-lite"/>
    </source>
</evidence>
<dbReference type="CDD" id="cd02970">
    <property type="entry name" value="PRX_like2"/>
    <property type="match status" value="1"/>
</dbReference>
<evidence type="ECO:0000313" key="2">
    <source>
        <dbReference type="EMBL" id="KAF2175237.1"/>
    </source>
</evidence>
<feature type="compositionally biased region" description="Polar residues" evidence="1">
    <location>
        <begin position="57"/>
        <end position="81"/>
    </location>
</feature>
<dbReference type="PANTHER" id="PTHR28630">
    <property type="match status" value="1"/>
</dbReference>
<dbReference type="Gene3D" id="3.40.30.10">
    <property type="entry name" value="Glutaredoxin"/>
    <property type="match status" value="1"/>
</dbReference>
<organism evidence="2 3">
    <name type="scientific">Zopfia rhizophila CBS 207.26</name>
    <dbReference type="NCBI Taxonomy" id="1314779"/>
    <lineage>
        <taxon>Eukaryota</taxon>
        <taxon>Fungi</taxon>
        <taxon>Dikarya</taxon>
        <taxon>Ascomycota</taxon>
        <taxon>Pezizomycotina</taxon>
        <taxon>Dothideomycetes</taxon>
        <taxon>Dothideomycetes incertae sedis</taxon>
        <taxon>Zopfiaceae</taxon>
        <taxon>Zopfia</taxon>
    </lineage>
</organism>
<keyword evidence="3" id="KW-1185">Reference proteome</keyword>
<feature type="region of interest" description="Disordered" evidence="1">
    <location>
        <begin position="1"/>
        <end position="83"/>
    </location>
</feature>
<feature type="compositionally biased region" description="Basic and acidic residues" evidence="1">
    <location>
        <begin position="329"/>
        <end position="348"/>
    </location>
</feature>
<dbReference type="OrthoDB" id="40334at2759"/>
<feature type="region of interest" description="Disordered" evidence="1">
    <location>
        <begin position="308"/>
        <end position="356"/>
    </location>
</feature>
<evidence type="ECO:0008006" key="4">
    <source>
        <dbReference type="Google" id="ProtNLM"/>
    </source>
</evidence>
<name>A0A6A6D786_9PEZI</name>
<accession>A0A6A6D786</accession>
<dbReference type="PANTHER" id="PTHR28630:SF3">
    <property type="entry name" value="PEROXIREDOXIN-LIKE 2C"/>
    <property type="match status" value="1"/>
</dbReference>
<gene>
    <name evidence="2" type="ORF">K469DRAFT_702862</name>
</gene>
<proteinExistence type="predicted"/>
<feature type="compositionally biased region" description="Polar residues" evidence="1">
    <location>
        <begin position="1"/>
        <end position="15"/>
    </location>
</feature>
<dbReference type="EMBL" id="ML994739">
    <property type="protein sequence ID" value="KAF2175237.1"/>
    <property type="molecule type" value="Genomic_DNA"/>
</dbReference>
<feature type="compositionally biased region" description="Low complexity" evidence="1">
    <location>
        <begin position="31"/>
        <end position="56"/>
    </location>
</feature>
<dbReference type="InterPro" id="IPR032801">
    <property type="entry name" value="PXL2A/B/C"/>
</dbReference>
<reference evidence="2" key="1">
    <citation type="journal article" date="2020" name="Stud. Mycol.">
        <title>101 Dothideomycetes genomes: a test case for predicting lifestyles and emergence of pathogens.</title>
        <authorList>
            <person name="Haridas S."/>
            <person name="Albert R."/>
            <person name="Binder M."/>
            <person name="Bloem J."/>
            <person name="Labutti K."/>
            <person name="Salamov A."/>
            <person name="Andreopoulos B."/>
            <person name="Baker S."/>
            <person name="Barry K."/>
            <person name="Bills G."/>
            <person name="Bluhm B."/>
            <person name="Cannon C."/>
            <person name="Castanera R."/>
            <person name="Culley D."/>
            <person name="Daum C."/>
            <person name="Ezra D."/>
            <person name="Gonzalez J."/>
            <person name="Henrissat B."/>
            <person name="Kuo A."/>
            <person name="Liang C."/>
            <person name="Lipzen A."/>
            <person name="Lutzoni F."/>
            <person name="Magnuson J."/>
            <person name="Mondo S."/>
            <person name="Nolan M."/>
            <person name="Ohm R."/>
            <person name="Pangilinan J."/>
            <person name="Park H.-J."/>
            <person name="Ramirez L."/>
            <person name="Alfaro M."/>
            <person name="Sun H."/>
            <person name="Tritt A."/>
            <person name="Yoshinaga Y."/>
            <person name="Zwiers L.-H."/>
            <person name="Turgeon B."/>
            <person name="Goodwin S."/>
            <person name="Spatafora J."/>
            <person name="Crous P."/>
            <person name="Grigoriev I."/>
        </authorList>
    </citation>
    <scope>NUCLEOTIDE SEQUENCE</scope>
    <source>
        <strain evidence="2">CBS 207.26</strain>
    </source>
</reference>
<evidence type="ECO:0000313" key="3">
    <source>
        <dbReference type="Proteomes" id="UP000800200"/>
    </source>
</evidence>